<gene>
    <name evidence="1" type="ORF">C5467_10710</name>
</gene>
<accession>A0A4R4JUU1</accession>
<reference evidence="1 2" key="1">
    <citation type="journal article" date="2019" name="Int. J. Syst. Evol. Microbiol.">
        <title>Photorhabdus khanii subsp. guanajuatensis subsp. nov., isolated from Heterorhabditis atacamensis, and Photorhabdus luminescens subsp. mexicana subsp. nov., isolated from Heterorhabditis mexicana entomopathogenic nematodes.</title>
        <authorList>
            <person name="Machado R.A.R."/>
            <person name="Bruno P."/>
            <person name="Arce C.C.M."/>
            <person name="Liechti N."/>
            <person name="Kohler A."/>
            <person name="Bernal J."/>
            <person name="Bruggmann R."/>
            <person name="Turlings T.C.J."/>
        </authorList>
    </citation>
    <scope>NUCLEOTIDE SEQUENCE [LARGE SCALE GENOMIC DNA]</scope>
    <source>
        <strain evidence="1 2">MEX20-17</strain>
    </source>
</reference>
<protein>
    <submittedName>
        <fullName evidence="1">Uncharacterized protein</fullName>
    </submittedName>
</protein>
<sequence>MTKLEVTTENLEYDFNHKTQQSFYKQKFALQVDDWRLNVVYSGYLSWGSQWHSEYEDSSYLDASVKVKSITHVDNNVCTEGFGFGSKLSSLLEKCVNAKEDTNHTNDGRLTFLFDFTMEIDNIIRELETIATQVGVTA</sequence>
<dbReference type="EMBL" id="PUJY01000015">
    <property type="protein sequence ID" value="TDB57852.1"/>
    <property type="molecule type" value="Genomic_DNA"/>
</dbReference>
<proteinExistence type="predicted"/>
<evidence type="ECO:0000313" key="2">
    <source>
        <dbReference type="Proteomes" id="UP000295598"/>
    </source>
</evidence>
<name>A0A4R4JUU1_9GAMM</name>
<dbReference type="RefSeq" id="WP_132354406.1">
    <property type="nucleotide sequence ID" value="NZ_CAWOJO010000015.1"/>
</dbReference>
<organism evidence="1 2">
    <name type="scientific">Photorhabdus khanii subsp. guanajuatensis</name>
    <dbReference type="NCBI Taxonomy" id="2100166"/>
    <lineage>
        <taxon>Bacteria</taxon>
        <taxon>Pseudomonadati</taxon>
        <taxon>Pseudomonadota</taxon>
        <taxon>Gammaproteobacteria</taxon>
        <taxon>Enterobacterales</taxon>
        <taxon>Morganellaceae</taxon>
        <taxon>Photorhabdus</taxon>
    </lineage>
</organism>
<dbReference type="Proteomes" id="UP000295598">
    <property type="component" value="Unassembled WGS sequence"/>
</dbReference>
<evidence type="ECO:0000313" key="1">
    <source>
        <dbReference type="EMBL" id="TDB57852.1"/>
    </source>
</evidence>
<dbReference type="AlphaFoldDB" id="A0A4R4JUU1"/>
<comment type="caution">
    <text evidence="1">The sequence shown here is derived from an EMBL/GenBank/DDBJ whole genome shotgun (WGS) entry which is preliminary data.</text>
</comment>